<dbReference type="InterPro" id="IPR006683">
    <property type="entry name" value="Thioestr_dom"/>
</dbReference>
<dbReference type="SUPFAM" id="SSF54637">
    <property type="entry name" value="Thioesterase/thiol ester dehydrase-isomerase"/>
    <property type="match status" value="1"/>
</dbReference>
<dbReference type="AlphaFoldDB" id="A0A161ZP37"/>
<dbReference type="InterPro" id="IPR003736">
    <property type="entry name" value="PAAI_dom"/>
</dbReference>
<dbReference type="InterPro" id="IPR039298">
    <property type="entry name" value="ACOT13"/>
</dbReference>
<dbReference type="InterPro" id="IPR029069">
    <property type="entry name" value="HotDog_dom_sf"/>
</dbReference>
<dbReference type="PANTHER" id="PTHR21660:SF1">
    <property type="entry name" value="ACYL-COENZYME A THIOESTERASE 13"/>
    <property type="match status" value="1"/>
</dbReference>
<dbReference type="NCBIfam" id="TIGR00369">
    <property type="entry name" value="unchar_dom_1"/>
    <property type="match status" value="1"/>
</dbReference>
<dbReference type="CDD" id="cd03443">
    <property type="entry name" value="PaaI_thioesterase"/>
    <property type="match status" value="1"/>
</dbReference>
<comment type="similarity">
    <text evidence="1">Belongs to the thioesterase PaaI family.</text>
</comment>
<dbReference type="Proteomes" id="UP000076449">
    <property type="component" value="Chromosome I"/>
</dbReference>
<name>A0A161ZP37_PENCH</name>
<evidence type="ECO:0000256" key="1">
    <source>
        <dbReference type="ARBA" id="ARBA00008324"/>
    </source>
</evidence>
<dbReference type="GO" id="GO:0047617">
    <property type="term" value="F:fatty acyl-CoA hydrolase activity"/>
    <property type="evidence" value="ECO:0007669"/>
    <property type="project" value="InterPro"/>
</dbReference>
<evidence type="ECO:0000256" key="2">
    <source>
        <dbReference type="ARBA" id="ARBA00022801"/>
    </source>
</evidence>
<protein>
    <submittedName>
        <fullName evidence="4">Acyl-coenzyme A thioesterase</fullName>
    </submittedName>
</protein>
<accession>A0A161ZP37</accession>
<proteinExistence type="inferred from homology"/>
<organism evidence="4">
    <name type="scientific">Penicillium chrysogenum</name>
    <name type="common">Penicillium notatum</name>
    <dbReference type="NCBI Taxonomy" id="5076"/>
    <lineage>
        <taxon>Eukaryota</taxon>
        <taxon>Fungi</taxon>
        <taxon>Dikarya</taxon>
        <taxon>Ascomycota</taxon>
        <taxon>Pezizomycotina</taxon>
        <taxon>Eurotiomycetes</taxon>
        <taxon>Eurotiomycetidae</taxon>
        <taxon>Eurotiales</taxon>
        <taxon>Aspergillaceae</taxon>
        <taxon>Penicillium</taxon>
        <taxon>Penicillium chrysogenum species complex</taxon>
    </lineage>
</organism>
<dbReference type="EMBL" id="CM002798">
    <property type="protein sequence ID" value="KZN94517.1"/>
    <property type="molecule type" value="Genomic_DNA"/>
</dbReference>
<keyword evidence="2" id="KW-0378">Hydrolase</keyword>
<reference evidence="4" key="1">
    <citation type="journal article" date="2014" name="Genome Announc.">
        <title>Complete sequencing and chromosome-scale genome assembly of the industrial progenitor strain P2niaD18 from the penicillin producer Penicillium chrysogenum.</title>
        <authorList>
            <person name="Specht T."/>
            <person name="Dahlmann T.A."/>
            <person name="Zadra I."/>
            <person name="Kurnsteiner H."/>
            <person name="Kuck U."/>
        </authorList>
    </citation>
    <scope>NUCLEOTIDE SEQUENCE [LARGE SCALE GENOMIC DNA]</scope>
    <source>
        <strain evidence="4">P2niaD18</strain>
    </source>
</reference>
<evidence type="ECO:0000313" key="4">
    <source>
        <dbReference type="EMBL" id="KZN94517.1"/>
    </source>
</evidence>
<evidence type="ECO:0000259" key="3">
    <source>
        <dbReference type="Pfam" id="PF03061"/>
    </source>
</evidence>
<dbReference type="Pfam" id="PF03061">
    <property type="entry name" value="4HBT"/>
    <property type="match status" value="1"/>
</dbReference>
<dbReference type="PANTHER" id="PTHR21660">
    <property type="entry name" value="THIOESTERASE SUPERFAMILY MEMBER-RELATED"/>
    <property type="match status" value="1"/>
</dbReference>
<gene>
    <name evidence="4" type="ORF">EN45_047140</name>
</gene>
<dbReference type="Gene3D" id="3.10.129.10">
    <property type="entry name" value="Hotdog Thioesterase"/>
    <property type="match status" value="1"/>
</dbReference>
<sequence>MSDNADNAISAPSRKLDEFEELVYEYTGPYPYLNPKHWDVDARSCNLRFESATRGPPATVSFLLTITPPLSNYMGNLHGGCAATLIDVLSTTILLGISEPGKFSFGGVSRNLKVTYLRPVPTGTEVRLVCEVIHVGKRLALLRAEIQKAESGDVCVIGEHEKANTDPEVTQRI</sequence>
<feature type="domain" description="Thioesterase" evidence="3">
    <location>
        <begin position="74"/>
        <end position="155"/>
    </location>
</feature>